<evidence type="ECO:0008006" key="4">
    <source>
        <dbReference type="Google" id="ProtNLM"/>
    </source>
</evidence>
<evidence type="ECO:0000313" key="2">
    <source>
        <dbReference type="EMBL" id="EAS84336.1"/>
    </source>
</evidence>
<dbReference type="RefSeq" id="WP_006996923.1">
    <property type="nucleotide sequence ID" value="NZ_CH724130.1"/>
</dbReference>
<keyword evidence="1" id="KW-0732">Signal</keyword>
<evidence type="ECO:0000313" key="3">
    <source>
        <dbReference type="Proteomes" id="UP000005306"/>
    </source>
</evidence>
<evidence type="ECO:0000256" key="1">
    <source>
        <dbReference type="SAM" id="SignalP"/>
    </source>
</evidence>
<proteinExistence type="predicted"/>
<protein>
    <recommendedName>
        <fullName evidence="4">SPOR domain-containing protein</fullName>
    </recommendedName>
</protein>
<reference evidence="2 3" key="1">
    <citation type="submission" date="2006-04" db="EMBL/GenBank/DDBJ databases">
        <authorList>
            <person name="Giovannoni S.J."/>
            <person name="Cho J.-C."/>
            <person name="Ferriera S."/>
            <person name="Johnson J."/>
            <person name="Kravitz S."/>
            <person name="Halpern A."/>
            <person name="Remington K."/>
            <person name="Beeson K."/>
            <person name="Tran B."/>
            <person name="Rogers Y.-H."/>
            <person name="Friedman R."/>
            <person name="Venter J.C."/>
        </authorList>
    </citation>
    <scope>NUCLEOTIDE SEQUENCE [LARGE SCALE GENOMIC DNA]</scope>
    <source>
        <strain evidence="2 3">HTCC1002</strain>
    </source>
</reference>
<dbReference type="AlphaFoldDB" id="Q1UZ55"/>
<dbReference type="HOGENOM" id="CLU_1097062_0_0_5"/>
<comment type="caution">
    <text evidence="2">The sequence shown here is derived from an EMBL/GenBank/DDBJ whole genome shotgun (WGS) entry which is preliminary data.</text>
</comment>
<dbReference type="EMBL" id="AAPV01000002">
    <property type="protein sequence ID" value="EAS84336.1"/>
    <property type="molecule type" value="Genomic_DNA"/>
</dbReference>
<sequence>MLYKKLLILCCLILLNNCTATTTTKNKNLNSLENPFINKGFSLIYNDKLYYDKVISKKIDERSLVIFQKNLKKNTIVKITNILNNKSIIGTVGSNADYPLFNNAVLSLRIADEIGLNENEPYVEILQVLEDAIFIAKRAKTFEEEKKVANKAPVNNINISDLSTKQTNTKNELSKKFSYEIKIADFYFNDTASLLVDRIVKETMIKNVKIKKINEKKYRVYAGPFNNINSLQKSFNDISILEFENIEIIKND</sequence>
<gene>
    <name evidence="2" type="ORF">PU1002_01400</name>
</gene>
<name>Q1UZ55_PELU1</name>
<accession>Q1UZ55</accession>
<feature type="signal peptide" evidence="1">
    <location>
        <begin position="1"/>
        <end position="20"/>
    </location>
</feature>
<feature type="chain" id="PRO_5004197079" description="SPOR domain-containing protein" evidence="1">
    <location>
        <begin position="21"/>
        <end position="252"/>
    </location>
</feature>
<organism evidence="2 3">
    <name type="scientific">Pelagibacter ubique (strain HTCC1002)</name>
    <dbReference type="NCBI Taxonomy" id="314261"/>
    <lineage>
        <taxon>Bacteria</taxon>
        <taxon>Pseudomonadati</taxon>
        <taxon>Pseudomonadota</taxon>
        <taxon>Alphaproteobacteria</taxon>
        <taxon>Candidatus Pelagibacterales</taxon>
        <taxon>Candidatus Pelagibacteraceae</taxon>
        <taxon>Candidatus Pelagibacter</taxon>
    </lineage>
</organism>
<dbReference type="Proteomes" id="UP000005306">
    <property type="component" value="Unassembled WGS sequence"/>
</dbReference>